<feature type="repeat" description="TPR" evidence="3">
    <location>
        <begin position="340"/>
        <end position="373"/>
    </location>
</feature>
<dbReference type="Pfam" id="PF13411">
    <property type="entry name" value="MerR_1"/>
    <property type="match status" value="1"/>
</dbReference>
<dbReference type="InterPro" id="IPR000551">
    <property type="entry name" value="MerR-type_HTH_dom"/>
</dbReference>
<dbReference type="InterPro" id="IPR036420">
    <property type="entry name" value="BRCT_dom_sf"/>
</dbReference>
<feature type="region of interest" description="Disordered" evidence="4">
    <location>
        <begin position="241"/>
        <end position="269"/>
    </location>
</feature>
<evidence type="ECO:0000256" key="4">
    <source>
        <dbReference type="SAM" id="MobiDB-lite"/>
    </source>
</evidence>
<dbReference type="AlphaFoldDB" id="A0A518CKJ0"/>
<dbReference type="InterPro" id="IPR001357">
    <property type="entry name" value="BRCT_dom"/>
</dbReference>
<dbReference type="OrthoDB" id="261498at2"/>
<evidence type="ECO:0000256" key="1">
    <source>
        <dbReference type="ARBA" id="ARBA00022737"/>
    </source>
</evidence>
<evidence type="ECO:0000256" key="2">
    <source>
        <dbReference type="ARBA" id="ARBA00022803"/>
    </source>
</evidence>
<dbReference type="SUPFAM" id="SSF48452">
    <property type="entry name" value="TPR-like"/>
    <property type="match status" value="1"/>
</dbReference>
<dbReference type="SUPFAM" id="SSF52113">
    <property type="entry name" value="BRCT domain"/>
    <property type="match status" value="1"/>
</dbReference>
<keyword evidence="2 3" id="KW-0802">TPR repeat</keyword>
<dbReference type="Pfam" id="PF13432">
    <property type="entry name" value="TPR_16"/>
    <property type="match status" value="1"/>
</dbReference>
<dbReference type="PROSITE" id="PS50293">
    <property type="entry name" value="TPR_REGION"/>
    <property type="match status" value="1"/>
</dbReference>
<dbReference type="GO" id="GO:0003677">
    <property type="term" value="F:DNA binding"/>
    <property type="evidence" value="ECO:0007669"/>
    <property type="project" value="InterPro"/>
</dbReference>
<evidence type="ECO:0000256" key="3">
    <source>
        <dbReference type="PROSITE-ProRule" id="PRU00339"/>
    </source>
</evidence>
<dbReference type="PANTHER" id="PTHR44943">
    <property type="entry name" value="CELLULOSE SYNTHASE OPERON PROTEIN C"/>
    <property type="match status" value="1"/>
</dbReference>
<dbReference type="Gene3D" id="1.10.1660.10">
    <property type="match status" value="1"/>
</dbReference>
<dbReference type="Pfam" id="PF14559">
    <property type="entry name" value="TPR_19"/>
    <property type="match status" value="1"/>
</dbReference>
<dbReference type="Gene3D" id="3.40.50.10190">
    <property type="entry name" value="BRCT domain"/>
    <property type="match status" value="1"/>
</dbReference>
<dbReference type="CDD" id="cd17748">
    <property type="entry name" value="BRCT_DNA_ligase_like"/>
    <property type="match status" value="1"/>
</dbReference>
<accession>A0A518CKJ0</accession>
<feature type="compositionally biased region" description="Acidic residues" evidence="4">
    <location>
        <begin position="242"/>
        <end position="254"/>
    </location>
</feature>
<dbReference type="SMART" id="SM00028">
    <property type="entry name" value="TPR"/>
    <property type="match status" value="3"/>
</dbReference>
<dbReference type="GO" id="GO:0006355">
    <property type="term" value="P:regulation of DNA-templated transcription"/>
    <property type="evidence" value="ECO:0007669"/>
    <property type="project" value="InterPro"/>
</dbReference>
<reference evidence="6 7" key="1">
    <citation type="submission" date="2019-02" db="EMBL/GenBank/DDBJ databases">
        <title>Deep-cultivation of Planctomycetes and their phenomic and genomic characterization uncovers novel biology.</title>
        <authorList>
            <person name="Wiegand S."/>
            <person name="Jogler M."/>
            <person name="Boedeker C."/>
            <person name="Pinto D."/>
            <person name="Vollmers J."/>
            <person name="Rivas-Marin E."/>
            <person name="Kohn T."/>
            <person name="Peeters S.H."/>
            <person name="Heuer A."/>
            <person name="Rast P."/>
            <person name="Oberbeckmann S."/>
            <person name="Bunk B."/>
            <person name="Jeske O."/>
            <person name="Meyerdierks A."/>
            <person name="Storesund J.E."/>
            <person name="Kallscheuer N."/>
            <person name="Luecker S."/>
            <person name="Lage O.M."/>
            <person name="Pohl T."/>
            <person name="Merkel B.J."/>
            <person name="Hornburger P."/>
            <person name="Mueller R.-W."/>
            <person name="Bruemmer F."/>
            <person name="Labrenz M."/>
            <person name="Spormann A.M."/>
            <person name="Op den Camp H."/>
            <person name="Overmann J."/>
            <person name="Amann R."/>
            <person name="Jetten M.S.M."/>
            <person name="Mascher T."/>
            <person name="Medema M.H."/>
            <person name="Devos D.P."/>
            <person name="Kaster A.-K."/>
            <person name="Ovreas L."/>
            <person name="Rohde M."/>
            <person name="Galperin M.Y."/>
            <person name="Jogler C."/>
        </authorList>
    </citation>
    <scope>NUCLEOTIDE SEQUENCE [LARGE SCALE GENOMIC DNA]</scope>
    <source>
        <strain evidence="6 7">Pla110</strain>
    </source>
</reference>
<dbReference type="KEGG" id="plon:Pla110_14500"/>
<dbReference type="SUPFAM" id="SSF46955">
    <property type="entry name" value="Putative DNA-binding domain"/>
    <property type="match status" value="1"/>
</dbReference>
<dbReference type="InterPro" id="IPR051685">
    <property type="entry name" value="Ycf3/AcsC/BcsC/TPR_MFPF"/>
</dbReference>
<protein>
    <submittedName>
        <fullName evidence="6">DNA polymerase III subunit epsilon</fullName>
    </submittedName>
</protein>
<dbReference type="InterPro" id="IPR009061">
    <property type="entry name" value="DNA-bd_dom_put_sf"/>
</dbReference>
<name>A0A518CKJ0_9PLAN</name>
<keyword evidence="1" id="KW-0677">Repeat</keyword>
<keyword evidence="7" id="KW-1185">Reference proteome</keyword>
<dbReference type="RefSeq" id="WP_144994583.1">
    <property type="nucleotide sequence ID" value="NZ_CP036281.1"/>
</dbReference>
<evidence type="ECO:0000313" key="6">
    <source>
        <dbReference type="EMBL" id="QDU79736.1"/>
    </source>
</evidence>
<sequence>MSEPEHPSPEPLTPEHFSDAEIPLPESSPPLQGERIAFTGTLASMTHQQAFEMTEQQGGTATQHLGRQNTMLVVGEEGWPLEEDGQPSVKIQEAADLLHIGHPLRILQESEWLQLIELQEPDQESHKLYTPAMLHKALDVSVNQIRAWERRGLIKAVKKVYRLPYFDFQQVAGVRRLLLLLNSGISPTQIESGLRKLESIFPNVDRPLAQLELLVHDHHLLLRDGIGLLEPASGQRFFEFNPSDEDSATEDDESTITFPTESDQDKFSSDNPDVLFQESCRALDSNQLDQALWGFRQAIQLVPTKAEFHFHLAETLYRQNNLAGAIERYHTTVEHDPYYLEAWTQLGCLYAEQNRHPEATRYFQAALALHPDYPDAIYHLAEVLQQLGRHSEAASHWQTYLHLDSRGPWAENARQSLQQWEEQIKGE</sequence>
<evidence type="ECO:0000313" key="7">
    <source>
        <dbReference type="Proteomes" id="UP000317178"/>
    </source>
</evidence>
<feature type="domain" description="BRCT" evidence="5">
    <location>
        <begin position="26"/>
        <end position="113"/>
    </location>
</feature>
<feature type="region of interest" description="Disordered" evidence="4">
    <location>
        <begin position="1"/>
        <end position="32"/>
    </location>
</feature>
<dbReference type="PROSITE" id="PS50005">
    <property type="entry name" value="TPR"/>
    <property type="match status" value="1"/>
</dbReference>
<dbReference type="EMBL" id="CP036281">
    <property type="protein sequence ID" value="QDU79736.1"/>
    <property type="molecule type" value="Genomic_DNA"/>
</dbReference>
<evidence type="ECO:0000259" key="5">
    <source>
        <dbReference type="PROSITE" id="PS50172"/>
    </source>
</evidence>
<dbReference type="Proteomes" id="UP000317178">
    <property type="component" value="Chromosome"/>
</dbReference>
<organism evidence="6 7">
    <name type="scientific">Polystyrenella longa</name>
    <dbReference type="NCBI Taxonomy" id="2528007"/>
    <lineage>
        <taxon>Bacteria</taxon>
        <taxon>Pseudomonadati</taxon>
        <taxon>Planctomycetota</taxon>
        <taxon>Planctomycetia</taxon>
        <taxon>Planctomycetales</taxon>
        <taxon>Planctomycetaceae</taxon>
        <taxon>Polystyrenella</taxon>
    </lineage>
</organism>
<dbReference type="PANTHER" id="PTHR44943:SF8">
    <property type="entry name" value="TPR REPEAT-CONTAINING PROTEIN MJ0263"/>
    <property type="match status" value="1"/>
</dbReference>
<gene>
    <name evidence="6" type="ORF">Pla110_14500</name>
</gene>
<proteinExistence type="predicted"/>
<dbReference type="SMART" id="SM00422">
    <property type="entry name" value="HTH_MERR"/>
    <property type="match status" value="1"/>
</dbReference>
<dbReference type="InterPro" id="IPR011990">
    <property type="entry name" value="TPR-like_helical_dom_sf"/>
</dbReference>
<dbReference type="PROSITE" id="PS50172">
    <property type="entry name" value="BRCT"/>
    <property type="match status" value="1"/>
</dbReference>
<dbReference type="Gene3D" id="1.25.40.10">
    <property type="entry name" value="Tetratricopeptide repeat domain"/>
    <property type="match status" value="1"/>
</dbReference>
<dbReference type="InterPro" id="IPR019734">
    <property type="entry name" value="TPR_rpt"/>
</dbReference>